<comment type="subcellular location">
    <subcellularLocation>
        <location evidence="1">Cell membrane</location>
        <topology evidence="1">Multi-pass membrane protein</topology>
    </subcellularLocation>
</comment>
<proteinExistence type="predicted"/>
<comment type="caution">
    <text evidence="8">The sequence shown here is derived from an EMBL/GenBank/DDBJ whole genome shotgun (WGS) entry which is preliminary data.</text>
</comment>
<evidence type="ECO:0000313" key="8">
    <source>
        <dbReference type="EMBL" id="GAA1809756.1"/>
    </source>
</evidence>
<evidence type="ECO:0000256" key="3">
    <source>
        <dbReference type="ARBA" id="ARBA00022692"/>
    </source>
</evidence>
<sequence length="344" mass="35207">MVGWWFYVAVPVGVLAGAIIGGQYVAAAVGGDDGMVLLIAGTLLFIAFAANYVGLRLSGRLQLLLVSLLVLLLLVTMLTAAPHATVANFQPFAPHGCLAIGTAASVLYAFAGWEAASHLSAEFRHPARHIGLATAMTLAIVGVLYVGLTATVFGVLGPEAARTDVPLTLLLERGMGPATRVATAGAAVFLTLGAINAYIAGGARLGAALGRDGALPRWLATGGSAGDVPRRSLTAQAIACAVTGVASVVRRLDLDTLMRATSACLVAVTAAGMFAAVRLLPRRTPLWWGALIGSGFPVGVFAFCGPLVVIPHAARAAREPRGAPARAPPAHAHQLRLRDPAARA</sequence>
<dbReference type="PANTHER" id="PTHR42770">
    <property type="entry name" value="AMINO ACID TRANSPORTER-RELATED"/>
    <property type="match status" value="1"/>
</dbReference>
<reference evidence="9" key="1">
    <citation type="journal article" date="2019" name="Int. J. Syst. Evol. Microbiol.">
        <title>The Global Catalogue of Microorganisms (GCM) 10K type strain sequencing project: providing services to taxonomists for standard genome sequencing and annotation.</title>
        <authorList>
            <consortium name="The Broad Institute Genomics Platform"/>
            <consortium name="The Broad Institute Genome Sequencing Center for Infectious Disease"/>
            <person name="Wu L."/>
            <person name="Ma J."/>
        </authorList>
    </citation>
    <scope>NUCLEOTIDE SEQUENCE [LARGE SCALE GENOMIC DNA]</scope>
    <source>
        <strain evidence="9">JCM 13250</strain>
    </source>
</reference>
<keyword evidence="2" id="KW-1003">Cell membrane</keyword>
<organism evidence="8 9">
    <name type="scientific">Luedemannella flava</name>
    <dbReference type="NCBI Taxonomy" id="349316"/>
    <lineage>
        <taxon>Bacteria</taxon>
        <taxon>Bacillati</taxon>
        <taxon>Actinomycetota</taxon>
        <taxon>Actinomycetes</taxon>
        <taxon>Micromonosporales</taxon>
        <taxon>Micromonosporaceae</taxon>
        <taxon>Luedemannella</taxon>
    </lineage>
</organism>
<dbReference type="InterPro" id="IPR050367">
    <property type="entry name" value="APC_superfamily"/>
</dbReference>
<evidence type="ECO:0000256" key="5">
    <source>
        <dbReference type="ARBA" id="ARBA00023136"/>
    </source>
</evidence>
<feature type="transmembrane region" description="Helical" evidence="7">
    <location>
        <begin position="92"/>
        <end position="111"/>
    </location>
</feature>
<dbReference type="Proteomes" id="UP001500218">
    <property type="component" value="Unassembled WGS sequence"/>
</dbReference>
<feature type="region of interest" description="Disordered" evidence="6">
    <location>
        <begin position="320"/>
        <end position="344"/>
    </location>
</feature>
<feature type="transmembrane region" description="Helical" evidence="7">
    <location>
        <begin position="177"/>
        <end position="199"/>
    </location>
</feature>
<dbReference type="Gene3D" id="1.20.1740.10">
    <property type="entry name" value="Amino acid/polyamine transporter I"/>
    <property type="match status" value="1"/>
</dbReference>
<evidence type="ECO:0000313" key="9">
    <source>
        <dbReference type="Proteomes" id="UP001500218"/>
    </source>
</evidence>
<evidence type="ECO:0000256" key="7">
    <source>
        <dbReference type="SAM" id="Phobius"/>
    </source>
</evidence>
<feature type="transmembrane region" description="Helical" evidence="7">
    <location>
        <begin position="286"/>
        <end position="310"/>
    </location>
</feature>
<feature type="transmembrane region" description="Helical" evidence="7">
    <location>
        <begin position="61"/>
        <end position="80"/>
    </location>
</feature>
<feature type="transmembrane region" description="Helical" evidence="7">
    <location>
        <begin position="35"/>
        <end position="54"/>
    </location>
</feature>
<keyword evidence="3 7" id="KW-0812">Transmembrane</keyword>
<keyword evidence="5 7" id="KW-0472">Membrane</keyword>
<dbReference type="Pfam" id="PF13520">
    <property type="entry name" value="AA_permease_2"/>
    <property type="match status" value="1"/>
</dbReference>
<dbReference type="InterPro" id="IPR002293">
    <property type="entry name" value="AA/rel_permease1"/>
</dbReference>
<keyword evidence="9" id="KW-1185">Reference proteome</keyword>
<dbReference type="PIRSF" id="PIRSF006060">
    <property type="entry name" value="AA_transporter"/>
    <property type="match status" value="1"/>
</dbReference>
<evidence type="ECO:0000256" key="6">
    <source>
        <dbReference type="SAM" id="MobiDB-lite"/>
    </source>
</evidence>
<evidence type="ECO:0000256" key="1">
    <source>
        <dbReference type="ARBA" id="ARBA00004651"/>
    </source>
</evidence>
<name>A0ABP4YEK6_9ACTN</name>
<feature type="transmembrane region" description="Helical" evidence="7">
    <location>
        <begin position="260"/>
        <end position="280"/>
    </location>
</feature>
<evidence type="ECO:0008006" key="10">
    <source>
        <dbReference type="Google" id="ProtNLM"/>
    </source>
</evidence>
<feature type="transmembrane region" description="Helical" evidence="7">
    <location>
        <begin position="7"/>
        <end position="29"/>
    </location>
</feature>
<evidence type="ECO:0000256" key="2">
    <source>
        <dbReference type="ARBA" id="ARBA00022475"/>
    </source>
</evidence>
<accession>A0ABP4YEK6</accession>
<evidence type="ECO:0000256" key="4">
    <source>
        <dbReference type="ARBA" id="ARBA00022989"/>
    </source>
</evidence>
<dbReference type="RefSeq" id="WP_344132558.1">
    <property type="nucleotide sequence ID" value="NZ_BAAALT010000100.1"/>
</dbReference>
<protein>
    <recommendedName>
        <fullName evidence="10">Amino acid permease</fullName>
    </recommendedName>
</protein>
<dbReference type="EMBL" id="BAAALT010000100">
    <property type="protein sequence ID" value="GAA1809756.1"/>
    <property type="molecule type" value="Genomic_DNA"/>
</dbReference>
<keyword evidence="4 7" id="KW-1133">Transmembrane helix</keyword>
<feature type="transmembrane region" description="Helical" evidence="7">
    <location>
        <begin position="132"/>
        <end position="157"/>
    </location>
</feature>
<dbReference type="PANTHER" id="PTHR42770:SF13">
    <property type="entry name" value="L-METHIONINE_BRANCHED-CHAIN AMINO ACID EXPORTER YJEH"/>
    <property type="match status" value="1"/>
</dbReference>
<feature type="compositionally biased region" description="Low complexity" evidence="6">
    <location>
        <begin position="322"/>
        <end position="332"/>
    </location>
</feature>
<gene>
    <name evidence="8" type="ORF">GCM10009682_34270</name>
</gene>